<gene>
    <name evidence="15" type="ORF">GGR24_000813</name>
</gene>
<proteinExistence type="inferred from homology"/>
<organism evidence="15 16">
    <name type="scientific">Hansschlegelia beijingensis</name>
    <dbReference type="NCBI Taxonomy" id="1133344"/>
    <lineage>
        <taxon>Bacteria</taxon>
        <taxon>Pseudomonadati</taxon>
        <taxon>Pseudomonadota</taxon>
        <taxon>Alphaproteobacteria</taxon>
        <taxon>Hyphomicrobiales</taxon>
        <taxon>Methylopilaceae</taxon>
        <taxon>Hansschlegelia</taxon>
    </lineage>
</organism>
<protein>
    <recommendedName>
        <fullName evidence="11">Probable nicotinate-nucleotide pyrophosphorylase [carboxylating]</fullName>
        <ecNumber evidence="5">2.4.2.19</ecNumber>
    </recommendedName>
    <alternativeName>
        <fullName evidence="9">Quinolinate phosphoribosyltransferase [decarboxylating]</fullName>
    </alternativeName>
</protein>
<dbReference type="Gene3D" id="3.90.1170.20">
    <property type="entry name" value="Quinolinate phosphoribosyl transferase, N-terminal domain"/>
    <property type="match status" value="1"/>
</dbReference>
<dbReference type="InterPro" id="IPR027277">
    <property type="entry name" value="NadC/ModD"/>
</dbReference>
<accession>A0A7W6D0M0</accession>
<dbReference type="InterPro" id="IPR013785">
    <property type="entry name" value="Aldolase_TIM"/>
</dbReference>
<dbReference type="SUPFAM" id="SSF51690">
    <property type="entry name" value="Nicotinate/Quinolinate PRTase C-terminal domain-like"/>
    <property type="match status" value="1"/>
</dbReference>
<keyword evidence="6" id="KW-0662">Pyridine nucleotide biosynthesis</keyword>
<dbReference type="FunFam" id="3.20.20.70:FF:000030">
    <property type="entry name" value="Nicotinate-nucleotide pyrophosphorylase, carboxylating"/>
    <property type="match status" value="1"/>
</dbReference>
<dbReference type="PIRSF" id="PIRSF006250">
    <property type="entry name" value="NadC_ModD"/>
    <property type="match status" value="1"/>
</dbReference>
<dbReference type="FunFam" id="3.90.1170.20:FF:000001">
    <property type="entry name" value="Nicotinate-nucleotide diphosphorylase (Carboxylating)"/>
    <property type="match status" value="1"/>
</dbReference>
<keyword evidence="8 12" id="KW-0808">Transferase</keyword>
<dbReference type="GO" id="GO:0009435">
    <property type="term" value="P:NAD+ biosynthetic process"/>
    <property type="evidence" value="ECO:0007669"/>
    <property type="project" value="UniProtKB-UniPathway"/>
</dbReference>
<comment type="subunit">
    <text evidence="4">Hexamer formed by 3 homodimers.</text>
</comment>
<evidence type="ECO:0000256" key="5">
    <source>
        <dbReference type="ARBA" id="ARBA00011944"/>
    </source>
</evidence>
<dbReference type="InterPro" id="IPR002638">
    <property type="entry name" value="Quinolinate_PRibosylTrfase_C"/>
</dbReference>
<evidence type="ECO:0000256" key="3">
    <source>
        <dbReference type="ARBA" id="ARBA00009400"/>
    </source>
</evidence>
<dbReference type="GO" id="GO:0004514">
    <property type="term" value="F:nicotinate-nucleotide diphosphorylase (carboxylating) activity"/>
    <property type="evidence" value="ECO:0007669"/>
    <property type="project" value="UniProtKB-EC"/>
</dbReference>
<dbReference type="CDD" id="cd01572">
    <property type="entry name" value="QPRTase"/>
    <property type="match status" value="1"/>
</dbReference>
<dbReference type="UniPathway" id="UPA00253">
    <property type="reaction ID" value="UER00331"/>
</dbReference>
<comment type="function">
    <text evidence="1">Involved in the catabolism of quinolinic acid (QA).</text>
</comment>
<dbReference type="EC" id="2.4.2.19" evidence="5"/>
<dbReference type="GO" id="GO:0005737">
    <property type="term" value="C:cytoplasm"/>
    <property type="evidence" value="ECO:0007669"/>
    <property type="project" value="TreeGrafter"/>
</dbReference>
<evidence type="ECO:0000313" key="15">
    <source>
        <dbReference type="EMBL" id="MBB3972180.1"/>
    </source>
</evidence>
<name>A0A7W6D0M0_9HYPH</name>
<dbReference type="PANTHER" id="PTHR32179:SF3">
    <property type="entry name" value="NICOTINATE-NUCLEOTIDE PYROPHOSPHORYLASE [CARBOXYLATING]"/>
    <property type="match status" value="1"/>
</dbReference>
<dbReference type="AlphaFoldDB" id="A0A7W6D0M0"/>
<keyword evidence="7 12" id="KW-0328">Glycosyltransferase</keyword>
<evidence type="ECO:0000256" key="6">
    <source>
        <dbReference type="ARBA" id="ARBA00022642"/>
    </source>
</evidence>
<comment type="similarity">
    <text evidence="3 12">Belongs to the NadC/ModD family.</text>
</comment>
<comment type="catalytic activity">
    <reaction evidence="10">
        <text>nicotinate beta-D-ribonucleotide + CO2 + diphosphate = quinolinate + 5-phospho-alpha-D-ribose 1-diphosphate + 2 H(+)</text>
        <dbReference type="Rhea" id="RHEA:12733"/>
        <dbReference type="ChEBI" id="CHEBI:15378"/>
        <dbReference type="ChEBI" id="CHEBI:16526"/>
        <dbReference type="ChEBI" id="CHEBI:29959"/>
        <dbReference type="ChEBI" id="CHEBI:33019"/>
        <dbReference type="ChEBI" id="CHEBI:57502"/>
        <dbReference type="ChEBI" id="CHEBI:58017"/>
        <dbReference type="EC" id="2.4.2.19"/>
    </reaction>
</comment>
<dbReference type="Pfam" id="PF02749">
    <property type="entry name" value="QRPTase_N"/>
    <property type="match status" value="1"/>
</dbReference>
<feature type="domain" description="Quinolinate phosphoribosyl transferase C-terminal" evidence="13">
    <location>
        <begin position="116"/>
        <end position="281"/>
    </location>
</feature>
<comment type="caution">
    <text evidence="15">The sequence shown here is derived from an EMBL/GenBank/DDBJ whole genome shotgun (WGS) entry which is preliminary data.</text>
</comment>
<dbReference type="EMBL" id="JACIDR010000001">
    <property type="protein sequence ID" value="MBB3972180.1"/>
    <property type="molecule type" value="Genomic_DNA"/>
</dbReference>
<evidence type="ECO:0000256" key="2">
    <source>
        <dbReference type="ARBA" id="ARBA00004893"/>
    </source>
</evidence>
<keyword evidence="16" id="KW-1185">Reference proteome</keyword>
<evidence type="ECO:0000259" key="13">
    <source>
        <dbReference type="Pfam" id="PF01729"/>
    </source>
</evidence>
<evidence type="ECO:0000256" key="10">
    <source>
        <dbReference type="ARBA" id="ARBA00047445"/>
    </source>
</evidence>
<evidence type="ECO:0000256" key="9">
    <source>
        <dbReference type="ARBA" id="ARBA00033102"/>
    </source>
</evidence>
<dbReference type="GO" id="GO:0034213">
    <property type="term" value="P:quinolinate catabolic process"/>
    <property type="evidence" value="ECO:0007669"/>
    <property type="project" value="TreeGrafter"/>
</dbReference>
<evidence type="ECO:0000256" key="12">
    <source>
        <dbReference type="PIRNR" id="PIRNR006250"/>
    </source>
</evidence>
<dbReference type="NCBIfam" id="TIGR00078">
    <property type="entry name" value="nadC"/>
    <property type="match status" value="1"/>
</dbReference>
<dbReference type="Gene3D" id="3.20.20.70">
    <property type="entry name" value="Aldolase class I"/>
    <property type="match status" value="1"/>
</dbReference>
<dbReference type="InterPro" id="IPR037128">
    <property type="entry name" value="Quinolinate_PRibosylTase_N_sf"/>
</dbReference>
<dbReference type="Proteomes" id="UP000528964">
    <property type="component" value="Unassembled WGS sequence"/>
</dbReference>
<dbReference type="InterPro" id="IPR036068">
    <property type="entry name" value="Nicotinate_pribotase-like_C"/>
</dbReference>
<evidence type="ECO:0000256" key="8">
    <source>
        <dbReference type="ARBA" id="ARBA00022679"/>
    </source>
</evidence>
<sequence>MTAPAPLDPIAVRRAVEAALAEDLGRAGDITSAATIPASAVARVVIAARQTGRLAGLQLAEAAFRSLDPAISFKAEVEDGARLTAGEVIARIEGPARAVLSAERTALNFLGHLSGVATETARYGDLIAHTRARICCTRKTTPGLRIFEKYAVRCGGGSNHRFGLDDAILIKDNHIAVAGGVEAALRGAKSSAGHLLKIEIEVDTLEQLDRVIAEGADVVLLDNMSPAVLREAVERIDGRMLAEASGNVSLDTVVAIAESGVDLISVGRITHSAPTLDLGLDVAVA</sequence>
<evidence type="ECO:0000256" key="4">
    <source>
        <dbReference type="ARBA" id="ARBA00011218"/>
    </source>
</evidence>
<dbReference type="SUPFAM" id="SSF54675">
    <property type="entry name" value="Nicotinate/Quinolinate PRTase N-terminal domain-like"/>
    <property type="match status" value="1"/>
</dbReference>
<reference evidence="15 16" key="1">
    <citation type="submission" date="2020-08" db="EMBL/GenBank/DDBJ databases">
        <title>Genomic Encyclopedia of Type Strains, Phase IV (KMG-IV): sequencing the most valuable type-strain genomes for metagenomic binning, comparative biology and taxonomic classification.</title>
        <authorList>
            <person name="Goeker M."/>
        </authorList>
    </citation>
    <scope>NUCLEOTIDE SEQUENCE [LARGE SCALE GENOMIC DNA]</scope>
    <source>
        <strain evidence="15 16">DSM 25481</strain>
    </source>
</reference>
<dbReference type="PANTHER" id="PTHR32179">
    <property type="entry name" value="NICOTINATE-NUCLEOTIDE PYROPHOSPHORYLASE [CARBOXYLATING]"/>
    <property type="match status" value="1"/>
</dbReference>
<evidence type="ECO:0000256" key="1">
    <source>
        <dbReference type="ARBA" id="ARBA00003237"/>
    </source>
</evidence>
<evidence type="ECO:0000256" key="7">
    <source>
        <dbReference type="ARBA" id="ARBA00022676"/>
    </source>
</evidence>
<dbReference type="RefSeq" id="WP_183393980.1">
    <property type="nucleotide sequence ID" value="NZ_JACIDR010000001.1"/>
</dbReference>
<feature type="domain" description="Quinolinate phosphoribosyl transferase N-terminal" evidence="14">
    <location>
        <begin position="29"/>
        <end position="114"/>
    </location>
</feature>
<evidence type="ECO:0000313" key="16">
    <source>
        <dbReference type="Proteomes" id="UP000528964"/>
    </source>
</evidence>
<dbReference type="InterPro" id="IPR004393">
    <property type="entry name" value="NadC"/>
</dbReference>
<comment type="pathway">
    <text evidence="2">Cofactor biosynthesis; NAD(+) biosynthesis; nicotinate D-ribonucleotide from quinolinate: step 1/1.</text>
</comment>
<evidence type="ECO:0000256" key="11">
    <source>
        <dbReference type="ARBA" id="ARBA00069173"/>
    </source>
</evidence>
<dbReference type="Pfam" id="PF01729">
    <property type="entry name" value="QRPTase_C"/>
    <property type="match status" value="1"/>
</dbReference>
<dbReference type="InterPro" id="IPR022412">
    <property type="entry name" value="Quinolinate_PRibosylTrfase_N"/>
</dbReference>
<evidence type="ECO:0000259" key="14">
    <source>
        <dbReference type="Pfam" id="PF02749"/>
    </source>
</evidence>